<dbReference type="RefSeq" id="WP_286305489.1">
    <property type="nucleotide sequence ID" value="NZ_AP027741.1"/>
</dbReference>
<dbReference type="NCBIfam" id="TIGR00252">
    <property type="entry name" value="YraN family protein"/>
    <property type="match status" value="1"/>
</dbReference>
<dbReference type="InterPro" id="IPR011856">
    <property type="entry name" value="tRNA_endonuc-like_dom_sf"/>
</dbReference>
<dbReference type="InterPro" id="IPR011335">
    <property type="entry name" value="Restrct_endonuc-II-like"/>
</dbReference>
<dbReference type="Proteomes" id="UP001501476">
    <property type="component" value="Unassembled WGS sequence"/>
</dbReference>
<comment type="similarity">
    <text evidence="1 2">Belongs to the UPF0102 family.</text>
</comment>
<dbReference type="NCBIfam" id="NF009150">
    <property type="entry name" value="PRK12497.1-3"/>
    <property type="match status" value="1"/>
</dbReference>
<sequence length="119" mass="13836">MFARDKGQQIEQQVSRYLQKQGLRLIEQNYQCRGGEIDLIMKEKNTLVFVEVRFRKNARFGSALESVNRQKQAKIILTAQHYIQTTASSAEQFRFDVVAVRPADSSLQIEWVKNAFQLI</sequence>
<dbReference type="HAMAP" id="MF_00048">
    <property type="entry name" value="UPF0102"/>
    <property type="match status" value="1"/>
</dbReference>
<accession>A0ABN0T5M2</accession>
<dbReference type="SUPFAM" id="SSF52980">
    <property type="entry name" value="Restriction endonuclease-like"/>
    <property type="match status" value="1"/>
</dbReference>
<comment type="caution">
    <text evidence="3">The sequence shown here is derived from an EMBL/GenBank/DDBJ whole genome shotgun (WGS) entry which is preliminary data.</text>
</comment>
<evidence type="ECO:0000313" key="4">
    <source>
        <dbReference type="Proteomes" id="UP001501476"/>
    </source>
</evidence>
<dbReference type="PANTHER" id="PTHR34039">
    <property type="entry name" value="UPF0102 PROTEIN YRAN"/>
    <property type="match status" value="1"/>
</dbReference>
<keyword evidence="4" id="KW-1185">Reference proteome</keyword>
<dbReference type="InterPro" id="IPR003509">
    <property type="entry name" value="UPF0102_YraN-like"/>
</dbReference>
<dbReference type="PANTHER" id="PTHR34039:SF1">
    <property type="entry name" value="UPF0102 PROTEIN YRAN"/>
    <property type="match status" value="1"/>
</dbReference>
<dbReference type="EMBL" id="BAAADG010000001">
    <property type="protein sequence ID" value="GAA0213014.1"/>
    <property type="molecule type" value="Genomic_DNA"/>
</dbReference>
<protein>
    <recommendedName>
        <fullName evidence="2">UPF0102 protein GCM10008964_00470</fullName>
    </recommendedName>
</protein>
<evidence type="ECO:0000313" key="3">
    <source>
        <dbReference type="EMBL" id="GAA0213014.1"/>
    </source>
</evidence>
<reference evidence="3 4" key="1">
    <citation type="journal article" date="2019" name="Int. J. Syst. Evol. Microbiol.">
        <title>The Global Catalogue of Microorganisms (GCM) 10K type strain sequencing project: providing services to taxonomists for standard genome sequencing and annotation.</title>
        <authorList>
            <consortium name="The Broad Institute Genomics Platform"/>
            <consortium name="The Broad Institute Genome Sequencing Center for Infectious Disease"/>
            <person name="Wu L."/>
            <person name="Ma J."/>
        </authorList>
    </citation>
    <scope>NUCLEOTIDE SEQUENCE [LARGE SCALE GENOMIC DNA]</scope>
    <source>
        <strain evidence="3 4">JCM 6886</strain>
    </source>
</reference>
<name>A0ABN0T5M2_9GAMM</name>
<dbReference type="CDD" id="cd20736">
    <property type="entry name" value="PoNe_Nuclease"/>
    <property type="match status" value="1"/>
</dbReference>
<dbReference type="Gene3D" id="3.40.1350.10">
    <property type="match status" value="1"/>
</dbReference>
<organism evidence="3 4">
    <name type="scientific">Methylophaga marina</name>
    <dbReference type="NCBI Taxonomy" id="45495"/>
    <lineage>
        <taxon>Bacteria</taxon>
        <taxon>Pseudomonadati</taxon>
        <taxon>Pseudomonadota</taxon>
        <taxon>Gammaproteobacteria</taxon>
        <taxon>Thiotrichales</taxon>
        <taxon>Piscirickettsiaceae</taxon>
        <taxon>Methylophaga</taxon>
    </lineage>
</organism>
<dbReference type="Pfam" id="PF02021">
    <property type="entry name" value="UPF0102"/>
    <property type="match status" value="1"/>
</dbReference>
<gene>
    <name evidence="3" type="ORF">GCM10008964_00470</name>
</gene>
<proteinExistence type="inferred from homology"/>
<evidence type="ECO:0000256" key="1">
    <source>
        <dbReference type="ARBA" id="ARBA00006738"/>
    </source>
</evidence>
<evidence type="ECO:0000256" key="2">
    <source>
        <dbReference type="HAMAP-Rule" id="MF_00048"/>
    </source>
</evidence>